<keyword evidence="1" id="KW-1133">Transmembrane helix</keyword>
<dbReference type="RefSeq" id="WP_064219676.1">
    <property type="nucleotide sequence ID" value="NZ_LVXZ01000154.1"/>
</dbReference>
<name>A0A179BAU0_ACIFR</name>
<proteinExistence type="predicted"/>
<keyword evidence="1" id="KW-0472">Membrane</keyword>
<dbReference type="OrthoDB" id="5297231at2"/>
<dbReference type="AlphaFoldDB" id="A0A179BAU0"/>
<accession>A0A179BAU0</accession>
<reference evidence="2 3" key="1">
    <citation type="submission" date="2016-04" db="EMBL/GenBank/DDBJ databases">
        <title>Acidithiobacillus ferrooxidans genome sequencing and assembly.</title>
        <authorList>
            <person name="Zhou Z."/>
        </authorList>
    </citation>
    <scope>NUCLEOTIDE SEQUENCE [LARGE SCALE GENOMIC DNA]</scope>
    <source>
        <strain evidence="2 3">BY0502</strain>
    </source>
</reference>
<feature type="transmembrane region" description="Helical" evidence="1">
    <location>
        <begin position="37"/>
        <end position="58"/>
    </location>
</feature>
<comment type="caution">
    <text evidence="2">The sequence shown here is derived from an EMBL/GenBank/DDBJ whole genome shotgun (WGS) entry which is preliminary data.</text>
</comment>
<sequence length="138" mass="15387">MTGRIPGWWRWALVTVCIYIATLVINRYLPVNPQMVWVYAGEYALWAATALGAIARFLPALTPYGWRPVTIFLGAILAGLEIFIGTGPGTKVRVDEWMTALIGIAMVTILARFLPAAGTRFWFGQEVIRRGPITRPPR</sequence>
<evidence type="ECO:0000313" key="3">
    <source>
        <dbReference type="Proteomes" id="UP000078302"/>
    </source>
</evidence>
<evidence type="ECO:0000313" key="2">
    <source>
        <dbReference type="EMBL" id="OAP88837.1"/>
    </source>
</evidence>
<organism evidence="2 3">
    <name type="scientific">Acidithiobacillus ferrooxidans</name>
    <name type="common">Thiobacillus ferrooxidans</name>
    <dbReference type="NCBI Taxonomy" id="920"/>
    <lineage>
        <taxon>Bacteria</taxon>
        <taxon>Pseudomonadati</taxon>
        <taxon>Pseudomonadota</taxon>
        <taxon>Acidithiobacillia</taxon>
        <taxon>Acidithiobacillales</taxon>
        <taxon>Acidithiobacillaceae</taxon>
        <taxon>Acidithiobacillus</taxon>
    </lineage>
</organism>
<feature type="transmembrane region" description="Helical" evidence="1">
    <location>
        <begin position="65"/>
        <end position="85"/>
    </location>
</feature>
<dbReference type="EMBL" id="LVXZ01000154">
    <property type="protein sequence ID" value="OAP88837.1"/>
    <property type="molecule type" value="Genomic_DNA"/>
</dbReference>
<protein>
    <submittedName>
        <fullName evidence="2">Uncharacterized protein</fullName>
    </submittedName>
</protein>
<keyword evidence="3" id="KW-1185">Reference proteome</keyword>
<gene>
    <name evidence="2" type="ORF">A4H96_11210</name>
</gene>
<feature type="transmembrane region" description="Helical" evidence="1">
    <location>
        <begin position="7"/>
        <end position="25"/>
    </location>
</feature>
<evidence type="ECO:0000256" key="1">
    <source>
        <dbReference type="SAM" id="Phobius"/>
    </source>
</evidence>
<dbReference type="Proteomes" id="UP000078302">
    <property type="component" value="Unassembled WGS sequence"/>
</dbReference>
<keyword evidence="1" id="KW-0812">Transmembrane</keyword>
<feature type="transmembrane region" description="Helical" evidence="1">
    <location>
        <begin position="97"/>
        <end position="114"/>
    </location>
</feature>